<keyword evidence="2 5" id="KW-0560">Oxidoreductase</keyword>
<dbReference type="PANTHER" id="PTHR22604">
    <property type="entry name" value="OXIDOREDUCTASES"/>
    <property type="match status" value="1"/>
</dbReference>
<dbReference type="PANTHER" id="PTHR22604:SF105">
    <property type="entry name" value="TRANS-1,2-DIHYDROBENZENE-1,2-DIOL DEHYDROGENASE"/>
    <property type="match status" value="1"/>
</dbReference>
<accession>A0A1Y5SJQ3</accession>
<dbReference type="OrthoDB" id="9815825at2"/>
<sequence length="327" mass="36210">MSKPIRWGVLGAANFAKQHMARAIHAAEGAQLVALATSDPAKAVGFQAFCPELEVETDYDALLARDDIDAIYAPLPNHIHVEWTLKAMRAGKHVLTEKPIAMTASQVDDLIALRDETGLLCAEAYMIVHHPQWARAKQLLSDGAIGDVIHVETVFSYSNSDMDNIRNRPETGGGSIRDIGVYTYGAARWATGQEPREITHTNIRYENEVDVTAEINAQFDTFSYHALTSMRMCPAQSIRFHGTTGVLTVETPFNANLFGPTRLHVADMSNNEVVEHFSGANHYVNQVQNFCTTVRAGQGAHKDYPWTLENARGTQDMIDRIFAADKR</sequence>
<dbReference type="AlphaFoldDB" id="A0A1Y5SJQ3"/>
<dbReference type="STRING" id="658057.SAMN04488032_104134"/>
<keyword evidence="6" id="KW-1185">Reference proteome</keyword>
<dbReference type="GO" id="GO:0033712">
    <property type="term" value="F:1,5-anhydro-D-fructose reductase (1,5-anhydro-D-mannitol-forming) activity"/>
    <property type="evidence" value="ECO:0007669"/>
    <property type="project" value="UniProtKB-EC"/>
</dbReference>
<evidence type="ECO:0000313" key="5">
    <source>
        <dbReference type="EMBL" id="SLN41731.1"/>
    </source>
</evidence>
<dbReference type="InterPro" id="IPR000683">
    <property type="entry name" value="Gfo/Idh/MocA-like_OxRdtase_N"/>
</dbReference>
<proteinExistence type="inferred from homology"/>
<dbReference type="GO" id="GO:0000166">
    <property type="term" value="F:nucleotide binding"/>
    <property type="evidence" value="ECO:0007669"/>
    <property type="project" value="InterPro"/>
</dbReference>
<dbReference type="Pfam" id="PF01408">
    <property type="entry name" value="GFO_IDH_MocA"/>
    <property type="match status" value="1"/>
</dbReference>
<name>A0A1Y5SJQ3_9RHOB</name>
<dbReference type="Gene3D" id="3.30.360.10">
    <property type="entry name" value="Dihydrodipicolinate Reductase, domain 2"/>
    <property type="match status" value="1"/>
</dbReference>
<evidence type="ECO:0000256" key="1">
    <source>
        <dbReference type="ARBA" id="ARBA00010928"/>
    </source>
</evidence>
<dbReference type="Proteomes" id="UP000193307">
    <property type="component" value="Unassembled WGS sequence"/>
</dbReference>
<dbReference type="InterPro" id="IPR036291">
    <property type="entry name" value="NAD(P)-bd_dom_sf"/>
</dbReference>
<evidence type="ECO:0000259" key="3">
    <source>
        <dbReference type="Pfam" id="PF01408"/>
    </source>
</evidence>
<gene>
    <name evidence="5" type="primary">afr_3</name>
    <name evidence="5" type="ORF">PAM7971_01944</name>
</gene>
<evidence type="ECO:0000256" key="2">
    <source>
        <dbReference type="ARBA" id="ARBA00023002"/>
    </source>
</evidence>
<dbReference type="SUPFAM" id="SSF55347">
    <property type="entry name" value="Glyceraldehyde-3-phosphate dehydrogenase-like, C-terminal domain"/>
    <property type="match status" value="1"/>
</dbReference>
<protein>
    <submittedName>
        <fullName evidence="5">1,5-anhydro-D-fructose reductase</fullName>
        <ecNumber evidence="5">1.1.1.292</ecNumber>
    </submittedName>
</protein>
<dbReference type="SUPFAM" id="SSF51735">
    <property type="entry name" value="NAD(P)-binding Rossmann-fold domains"/>
    <property type="match status" value="1"/>
</dbReference>
<dbReference type="EC" id="1.1.1.292" evidence="5"/>
<comment type="similarity">
    <text evidence="1">Belongs to the Gfo/Idh/MocA family.</text>
</comment>
<dbReference type="RefSeq" id="WP_085849090.1">
    <property type="nucleotide sequence ID" value="NZ_FNZV01000004.1"/>
</dbReference>
<feature type="domain" description="Gfo/Idh/MocA-like oxidoreductase N-terminal" evidence="3">
    <location>
        <begin position="5"/>
        <end position="123"/>
    </location>
</feature>
<dbReference type="InterPro" id="IPR050984">
    <property type="entry name" value="Gfo/Idh/MocA_domain"/>
</dbReference>
<reference evidence="5 6" key="1">
    <citation type="submission" date="2017-03" db="EMBL/GenBank/DDBJ databases">
        <authorList>
            <person name="Afonso C.L."/>
            <person name="Miller P.J."/>
            <person name="Scott M.A."/>
            <person name="Spackman E."/>
            <person name="Goraichik I."/>
            <person name="Dimitrov K.M."/>
            <person name="Suarez D.L."/>
            <person name="Swayne D.E."/>
        </authorList>
    </citation>
    <scope>NUCLEOTIDE SEQUENCE [LARGE SCALE GENOMIC DNA]</scope>
    <source>
        <strain evidence="5 6">CECT 7971</strain>
    </source>
</reference>
<feature type="domain" description="GFO/IDH/MocA-like oxidoreductase" evidence="4">
    <location>
        <begin position="133"/>
        <end position="247"/>
    </location>
</feature>
<dbReference type="EMBL" id="FWFW01000005">
    <property type="protein sequence ID" value="SLN41731.1"/>
    <property type="molecule type" value="Genomic_DNA"/>
</dbReference>
<dbReference type="Gene3D" id="3.40.50.720">
    <property type="entry name" value="NAD(P)-binding Rossmann-like Domain"/>
    <property type="match status" value="1"/>
</dbReference>
<organism evidence="5 6">
    <name type="scientific">Pacificibacter marinus</name>
    <dbReference type="NCBI Taxonomy" id="658057"/>
    <lineage>
        <taxon>Bacteria</taxon>
        <taxon>Pseudomonadati</taxon>
        <taxon>Pseudomonadota</taxon>
        <taxon>Alphaproteobacteria</taxon>
        <taxon>Rhodobacterales</taxon>
        <taxon>Roseobacteraceae</taxon>
        <taxon>Pacificibacter</taxon>
    </lineage>
</organism>
<dbReference type="InterPro" id="IPR055170">
    <property type="entry name" value="GFO_IDH_MocA-like_dom"/>
</dbReference>
<evidence type="ECO:0000259" key="4">
    <source>
        <dbReference type="Pfam" id="PF22725"/>
    </source>
</evidence>
<evidence type="ECO:0000313" key="6">
    <source>
        <dbReference type="Proteomes" id="UP000193307"/>
    </source>
</evidence>
<dbReference type="Pfam" id="PF22725">
    <property type="entry name" value="GFO_IDH_MocA_C3"/>
    <property type="match status" value="1"/>
</dbReference>